<evidence type="ECO:0000313" key="3">
    <source>
        <dbReference type="Proteomes" id="UP000321058"/>
    </source>
</evidence>
<evidence type="ECO:0000256" key="1">
    <source>
        <dbReference type="SAM" id="MobiDB-lite"/>
    </source>
</evidence>
<gene>
    <name evidence="2" type="ORF">RSO01_76020</name>
</gene>
<accession>A0A512NNA2</accession>
<proteinExistence type="predicted"/>
<feature type="region of interest" description="Disordered" evidence="1">
    <location>
        <begin position="65"/>
        <end position="87"/>
    </location>
</feature>
<dbReference type="RefSeq" id="WP_147155782.1">
    <property type="nucleotide sequence ID" value="NZ_BKAJ01000164.1"/>
</dbReference>
<dbReference type="Proteomes" id="UP000321058">
    <property type="component" value="Unassembled WGS sequence"/>
</dbReference>
<comment type="caution">
    <text evidence="2">The sequence shown here is derived from an EMBL/GenBank/DDBJ whole genome shotgun (WGS) entry which is preliminary data.</text>
</comment>
<organism evidence="2 3">
    <name type="scientific">Reyranella soli</name>
    <dbReference type="NCBI Taxonomy" id="1230389"/>
    <lineage>
        <taxon>Bacteria</taxon>
        <taxon>Pseudomonadati</taxon>
        <taxon>Pseudomonadota</taxon>
        <taxon>Alphaproteobacteria</taxon>
        <taxon>Hyphomicrobiales</taxon>
        <taxon>Reyranellaceae</taxon>
        <taxon>Reyranella</taxon>
    </lineage>
</organism>
<evidence type="ECO:0000313" key="2">
    <source>
        <dbReference type="EMBL" id="GEP60436.1"/>
    </source>
</evidence>
<reference evidence="2 3" key="1">
    <citation type="submission" date="2019-07" db="EMBL/GenBank/DDBJ databases">
        <title>Whole genome shotgun sequence of Reyranella soli NBRC 108950.</title>
        <authorList>
            <person name="Hosoyama A."/>
            <person name="Uohara A."/>
            <person name="Ohji S."/>
            <person name="Ichikawa N."/>
        </authorList>
    </citation>
    <scope>NUCLEOTIDE SEQUENCE [LARGE SCALE GENOMIC DNA]</scope>
    <source>
        <strain evidence="2 3">NBRC 108950</strain>
    </source>
</reference>
<protein>
    <submittedName>
        <fullName evidence="2">Uncharacterized protein</fullName>
    </submittedName>
</protein>
<sequence>MTRNDQQNRTREPQGPALIAWHVSEKGTKKFWTRIGAAWPHKKGEGLTLQLELMPIADGRIVLLPPKEDAGQSGDSQNATPEEGAGA</sequence>
<dbReference type="AlphaFoldDB" id="A0A512NNA2"/>
<dbReference type="EMBL" id="BKAJ01000164">
    <property type="protein sequence ID" value="GEP60436.1"/>
    <property type="molecule type" value="Genomic_DNA"/>
</dbReference>
<keyword evidence="3" id="KW-1185">Reference proteome</keyword>
<name>A0A512NNA2_9HYPH</name>
<dbReference type="OrthoDB" id="7652274at2"/>